<feature type="coiled-coil region" evidence="1">
    <location>
        <begin position="132"/>
        <end position="159"/>
    </location>
</feature>
<evidence type="ECO:0000313" key="4">
    <source>
        <dbReference type="EMBL" id="ACB74266.1"/>
    </source>
</evidence>
<dbReference type="Pfam" id="PF06580">
    <property type="entry name" value="His_kinase"/>
    <property type="match status" value="1"/>
</dbReference>
<dbReference type="InterPro" id="IPR050640">
    <property type="entry name" value="Bact_2-comp_sensor_kinase"/>
</dbReference>
<gene>
    <name evidence="4" type="ordered locus">Oter_0978</name>
</gene>
<evidence type="ECO:0000256" key="1">
    <source>
        <dbReference type="SAM" id="Coils"/>
    </source>
</evidence>
<feature type="domain" description="Signal transduction histidine kinase internal region" evidence="3">
    <location>
        <begin position="149"/>
        <end position="227"/>
    </location>
</feature>
<feature type="transmembrane region" description="Helical" evidence="2">
    <location>
        <begin position="103"/>
        <end position="126"/>
    </location>
</feature>
<organism evidence="4 5">
    <name type="scientific">Opitutus terrae (strain DSM 11246 / JCM 15787 / PB90-1)</name>
    <dbReference type="NCBI Taxonomy" id="452637"/>
    <lineage>
        <taxon>Bacteria</taxon>
        <taxon>Pseudomonadati</taxon>
        <taxon>Verrucomicrobiota</taxon>
        <taxon>Opitutia</taxon>
        <taxon>Opitutales</taxon>
        <taxon>Opitutaceae</taxon>
        <taxon>Opitutus</taxon>
    </lineage>
</organism>
<dbReference type="SUPFAM" id="SSF55874">
    <property type="entry name" value="ATPase domain of HSP90 chaperone/DNA topoisomerase II/histidine kinase"/>
    <property type="match status" value="1"/>
</dbReference>
<keyword evidence="2" id="KW-1133">Transmembrane helix</keyword>
<keyword evidence="5" id="KW-1185">Reference proteome</keyword>
<name>B1ZXP4_OPITP</name>
<dbReference type="HOGENOM" id="CLU_020473_1_1_0"/>
<dbReference type="PANTHER" id="PTHR34220:SF7">
    <property type="entry name" value="SENSOR HISTIDINE KINASE YPDA"/>
    <property type="match status" value="1"/>
</dbReference>
<dbReference type="eggNOG" id="COG2972">
    <property type="taxonomic scope" value="Bacteria"/>
</dbReference>
<feature type="transmembrane region" description="Helical" evidence="2">
    <location>
        <begin position="30"/>
        <end position="53"/>
    </location>
</feature>
<dbReference type="InterPro" id="IPR010559">
    <property type="entry name" value="Sig_transdc_His_kin_internal"/>
</dbReference>
<dbReference type="EMBL" id="CP001032">
    <property type="protein sequence ID" value="ACB74266.1"/>
    <property type="molecule type" value="Genomic_DNA"/>
</dbReference>
<sequence length="345" mass="37948">MPSVLFVAWALWCLGSIVTGAMKGPMALDWALHGTTVFCALGFLITGLMFIGYDSIRPRPGLGGYMLLVPLLCFVAASWCDFLAGLTRWAIGWQPNFNPSIKFMFLAGGVQNGVSFLLFSGIYFAIDHWLQAGEQRAKVRAAEAAAQQAQLQMLRYQINPHFLFNALNAIRAMILENPSRAREITTELSEFLRYSLDGCGTESTVDAEIAAIENYLAIQRIRFEHKLEVTLVVDPAARPCTVPCFLIHPLVENAVKYGMDTSPLPLRLEIRVAHQEGDLIVRVSNTGRLVPAPESHGTGTGLRNVGQRLALTFPGRHTLSLVERNGWVHAEIRVNAPQPPLAPAS</sequence>
<dbReference type="InterPro" id="IPR036890">
    <property type="entry name" value="HATPase_C_sf"/>
</dbReference>
<dbReference type="Proteomes" id="UP000007013">
    <property type="component" value="Chromosome"/>
</dbReference>
<dbReference type="Gene3D" id="3.30.565.10">
    <property type="entry name" value="Histidine kinase-like ATPase, C-terminal domain"/>
    <property type="match status" value="1"/>
</dbReference>
<protein>
    <submittedName>
        <fullName evidence="4">Signal transduction histidine kinase, LytS</fullName>
    </submittedName>
</protein>
<keyword evidence="1" id="KW-0175">Coiled coil</keyword>
<dbReference type="STRING" id="452637.Oter_0978"/>
<dbReference type="KEGG" id="ote:Oter_0978"/>
<keyword evidence="4" id="KW-0808">Transferase</keyword>
<keyword evidence="4" id="KW-0418">Kinase</keyword>
<dbReference type="GO" id="GO:0016020">
    <property type="term" value="C:membrane"/>
    <property type="evidence" value="ECO:0007669"/>
    <property type="project" value="InterPro"/>
</dbReference>
<evidence type="ECO:0000313" key="5">
    <source>
        <dbReference type="Proteomes" id="UP000007013"/>
    </source>
</evidence>
<evidence type="ECO:0000256" key="2">
    <source>
        <dbReference type="SAM" id="Phobius"/>
    </source>
</evidence>
<dbReference type="PANTHER" id="PTHR34220">
    <property type="entry name" value="SENSOR HISTIDINE KINASE YPDA"/>
    <property type="match status" value="1"/>
</dbReference>
<dbReference type="GO" id="GO:0000155">
    <property type="term" value="F:phosphorelay sensor kinase activity"/>
    <property type="evidence" value="ECO:0007669"/>
    <property type="project" value="InterPro"/>
</dbReference>
<proteinExistence type="predicted"/>
<keyword evidence="2" id="KW-0472">Membrane</keyword>
<dbReference type="AlphaFoldDB" id="B1ZXP4"/>
<accession>B1ZXP4</accession>
<evidence type="ECO:0000259" key="3">
    <source>
        <dbReference type="Pfam" id="PF06580"/>
    </source>
</evidence>
<feature type="transmembrane region" description="Helical" evidence="2">
    <location>
        <begin position="65"/>
        <end position="91"/>
    </location>
</feature>
<keyword evidence="2" id="KW-0812">Transmembrane</keyword>
<reference evidence="4 5" key="1">
    <citation type="journal article" date="2011" name="J. Bacteriol.">
        <title>Genome sequence of the verrucomicrobium Opitutus terrae PB90-1, an abundant inhabitant of rice paddy soil ecosystems.</title>
        <authorList>
            <person name="van Passel M.W."/>
            <person name="Kant R."/>
            <person name="Palva A."/>
            <person name="Copeland A."/>
            <person name="Lucas S."/>
            <person name="Lapidus A."/>
            <person name="Glavina del Rio T."/>
            <person name="Pitluck S."/>
            <person name="Goltsman E."/>
            <person name="Clum A."/>
            <person name="Sun H."/>
            <person name="Schmutz J."/>
            <person name="Larimer F.W."/>
            <person name="Land M.L."/>
            <person name="Hauser L."/>
            <person name="Kyrpides N."/>
            <person name="Mikhailova N."/>
            <person name="Richardson P.P."/>
            <person name="Janssen P.H."/>
            <person name="de Vos W.M."/>
            <person name="Smidt H."/>
        </authorList>
    </citation>
    <scope>NUCLEOTIDE SEQUENCE [LARGE SCALE GENOMIC DNA]</scope>
    <source>
        <strain evidence="5">DSM 11246 / JCM 15787 / PB90-1</strain>
    </source>
</reference>